<feature type="compositionally biased region" description="Basic and acidic residues" evidence="10">
    <location>
        <begin position="267"/>
        <end position="281"/>
    </location>
</feature>
<evidence type="ECO:0000256" key="6">
    <source>
        <dbReference type="ARBA" id="ARBA00023211"/>
    </source>
</evidence>
<keyword evidence="6 9" id="KW-0464">Manganese</keyword>
<comment type="caution">
    <text evidence="11">The sequence shown here is derived from an EMBL/GenBank/DDBJ whole genome shotgun (WGS) entry which is preliminary data.</text>
</comment>
<evidence type="ECO:0000256" key="9">
    <source>
        <dbReference type="PIRSR" id="PIRSR601233-3"/>
    </source>
</evidence>
<gene>
    <name evidence="11" type="ORF">M153_35600001125</name>
</gene>
<dbReference type="OrthoDB" id="10249697at2759"/>
<dbReference type="GO" id="GO:0006396">
    <property type="term" value="P:RNA processing"/>
    <property type="evidence" value="ECO:0007669"/>
    <property type="project" value="InterPro"/>
</dbReference>
<evidence type="ECO:0000313" key="12">
    <source>
        <dbReference type="Proteomes" id="UP000051530"/>
    </source>
</evidence>
<evidence type="ECO:0000313" key="11">
    <source>
        <dbReference type="EMBL" id="KRH92681.1"/>
    </source>
</evidence>
<dbReference type="InterPro" id="IPR001233">
    <property type="entry name" value="RtcB"/>
</dbReference>
<accession>A0A0R0LT80</accession>
<sequence>MILSLIYFHIMTPIHSQMCHSEKQKSSESLQNIEEKGKNLIEKSSDEKGKPFTQQSSEEKGKHLIQQSSDEKGKNFTQISSEEKGKPFTQQSSEEKVKHFTQHSSEEKVKHLQSVLKKSSDDSFLQDHLDVSQYYTEKGVLNLSKHINIFIPYSKINLLPSLSTVKQLFDIESKIPNILDITGLPDLHHGYCFSIGSVISTNNVVVPEGIGSDINCGVRMIKCDVQCDDIQLDKILKEIYDVLPVGIGNETANGIIKEIVSEINSRNDRKGSVGNDEKGNGEKGFVGNDKKRSVGNDDTRIMTEKSFLNGILDEGLDFLVKHNVIPDYREFVESHGHFPADSRTISQKAKSKGLVQLGSLGAGNHFLEFQRVETV</sequence>
<evidence type="ECO:0000256" key="5">
    <source>
        <dbReference type="ARBA" id="ARBA00023134"/>
    </source>
</evidence>
<dbReference type="SUPFAM" id="SSF103365">
    <property type="entry name" value="Hypothetical protein PH1602"/>
    <property type="match status" value="2"/>
</dbReference>
<feature type="region of interest" description="Disordered" evidence="10">
    <location>
        <begin position="19"/>
        <end position="106"/>
    </location>
</feature>
<dbReference type="EC" id="6.5.1.8" evidence="1"/>
<dbReference type="Gene3D" id="3.90.1860.10">
    <property type="entry name" value="tRNA-splicing ligase RtcB"/>
    <property type="match status" value="2"/>
</dbReference>
<reference evidence="11 12" key="1">
    <citation type="submission" date="2015-07" db="EMBL/GenBank/DDBJ databases">
        <title>The genome of Pseudoloma neurophilia, a relevant intracellular parasite of the zebrafish.</title>
        <authorList>
            <person name="Ndikumana S."/>
            <person name="Pelin A."/>
            <person name="Sanders J."/>
            <person name="Corradi N."/>
        </authorList>
    </citation>
    <scope>NUCLEOTIDE SEQUENCE [LARGE SCALE GENOMIC DNA]</scope>
    <source>
        <strain evidence="11 12">MK1</strain>
    </source>
</reference>
<evidence type="ECO:0000256" key="2">
    <source>
        <dbReference type="ARBA" id="ARBA00022598"/>
    </source>
</evidence>
<feature type="binding site" evidence="8">
    <location>
        <begin position="364"/>
        <end position="368"/>
    </location>
    <ligand>
        <name>GMP</name>
        <dbReference type="ChEBI" id="CHEBI:58115"/>
    </ligand>
</feature>
<comment type="catalytic activity">
    <reaction evidence="7">
        <text>a 3'-end 3'-phospho-ribonucleotide-RNA + a 5'-end dephospho-ribonucleoside-RNA + GTP = a ribonucleotidyl-ribonucleotide-RNA + GMP + diphosphate</text>
        <dbReference type="Rhea" id="RHEA:68076"/>
        <dbReference type="Rhea" id="RHEA-COMP:10463"/>
        <dbReference type="Rhea" id="RHEA-COMP:13936"/>
        <dbReference type="Rhea" id="RHEA-COMP:17355"/>
        <dbReference type="ChEBI" id="CHEBI:33019"/>
        <dbReference type="ChEBI" id="CHEBI:37565"/>
        <dbReference type="ChEBI" id="CHEBI:58115"/>
        <dbReference type="ChEBI" id="CHEBI:83062"/>
        <dbReference type="ChEBI" id="CHEBI:138284"/>
        <dbReference type="ChEBI" id="CHEBI:173118"/>
        <dbReference type="EC" id="6.5.1.8"/>
    </reaction>
</comment>
<dbReference type="EMBL" id="LGUB01000754">
    <property type="protein sequence ID" value="KRH92681.1"/>
    <property type="molecule type" value="Genomic_DNA"/>
</dbReference>
<proteinExistence type="predicted"/>
<evidence type="ECO:0000256" key="4">
    <source>
        <dbReference type="ARBA" id="ARBA00022741"/>
    </source>
</evidence>
<dbReference type="PANTHER" id="PTHR11118">
    <property type="entry name" value="RNA-SPLICING LIGASE RTCB HOMOLOG"/>
    <property type="match status" value="1"/>
</dbReference>
<feature type="region of interest" description="Disordered" evidence="10">
    <location>
        <begin position="267"/>
        <end position="296"/>
    </location>
</feature>
<keyword evidence="5 8" id="KW-0342">GTP-binding</keyword>
<feature type="binding site" evidence="9">
    <location>
        <position position="365"/>
    </location>
    <ligand>
        <name>Mn(2+)</name>
        <dbReference type="ChEBI" id="CHEBI:29035"/>
        <label>1</label>
    </ligand>
</feature>
<feature type="non-terminal residue" evidence="11">
    <location>
        <position position="375"/>
    </location>
</feature>
<feature type="compositionally biased region" description="Basic and acidic residues" evidence="10">
    <location>
        <begin position="33"/>
        <end position="50"/>
    </location>
</feature>
<dbReference type="Proteomes" id="UP000051530">
    <property type="component" value="Unassembled WGS sequence"/>
</dbReference>
<dbReference type="InterPro" id="IPR036025">
    <property type="entry name" value="RtcB-like_sf"/>
</dbReference>
<feature type="compositionally biased region" description="Basic and acidic residues" evidence="10">
    <location>
        <begin position="93"/>
        <end position="106"/>
    </location>
</feature>
<evidence type="ECO:0000256" key="3">
    <source>
        <dbReference type="ARBA" id="ARBA00022723"/>
    </source>
</evidence>
<evidence type="ECO:0000256" key="1">
    <source>
        <dbReference type="ARBA" id="ARBA00012726"/>
    </source>
</evidence>
<evidence type="ECO:0000256" key="10">
    <source>
        <dbReference type="SAM" id="MobiDB-lite"/>
    </source>
</evidence>
<dbReference type="VEuPathDB" id="MicrosporidiaDB:M153_35600001125"/>
<organism evidence="11 12">
    <name type="scientific">Pseudoloma neurophilia</name>
    <dbReference type="NCBI Taxonomy" id="146866"/>
    <lineage>
        <taxon>Eukaryota</taxon>
        <taxon>Fungi</taxon>
        <taxon>Fungi incertae sedis</taxon>
        <taxon>Microsporidia</taxon>
        <taxon>Pseudoloma</taxon>
    </lineage>
</organism>
<evidence type="ECO:0000256" key="7">
    <source>
        <dbReference type="ARBA" id="ARBA00047746"/>
    </source>
</evidence>
<dbReference type="GO" id="GO:0003972">
    <property type="term" value="F:RNA ligase (ATP) activity"/>
    <property type="evidence" value="ECO:0007669"/>
    <property type="project" value="TreeGrafter"/>
</dbReference>
<dbReference type="PANTHER" id="PTHR11118:SF1">
    <property type="entry name" value="RNA-SPLICING LIGASE RTCB HOMOLOG"/>
    <property type="match status" value="1"/>
</dbReference>
<dbReference type="Pfam" id="PF01139">
    <property type="entry name" value="RtcB"/>
    <property type="match status" value="1"/>
</dbReference>
<name>A0A0R0LT80_9MICR</name>
<dbReference type="GO" id="GO:0170057">
    <property type="term" value="F:RNA ligase (GTP) activity"/>
    <property type="evidence" value="ECO:0007669"/>
    <property type="project" value="UniProtKB-EC"/>
</dbReference>
<keyword evidence="2" id="KW-0436">Ligase</keyword>
<protein>
    <recommendedName>
        <fullName evidence="1">3'-phosphate/5'-hydroxy nucleic acid ligase</fullName>
        <ecNumber evidence="1">6.5.1.8</ecNumber>
    </recommendedName>
</protein>
<comment type="cofactor">
    <cofactor evidence="9">
        <name>Mn(2+)</name>
        <dbReference type="ChEBI" id="CHEBI:29035"/>
    </cofactor>
    <text evidence="9">Binds 2 manganese ions per subunit.</text>
</comment>
<keyword evidence="4 8" id="KW-0547">Nucleotide-binding</keyword>
<keyword evidence="3 9" id="KW-0479">Metal-binding</keyword>
<keyword evidence="12" id="KW-1185">Reference proteome</keyword>
<feature type="binding site" evidence="9">
    <location>
        <position position="213"/>
    </location>
    <ligand>
        <name>Mn(2+)</name>
        <dbReference type="ChEBI" id="CHEBI:29035"/>
        <label>1</label>
    </ligand>
</feature>
<dbReference type="GO" id="GO:0005525">
    <property type="term" value="F:GTP binding"/>
    <property type="evidence" value="ECO:0007669"/>
    <property type="project" value="UniProtKB-KW"/>
</dbReference>
<dbReference type="GO" id="GO:0046872">
    <property type="term" value="F:metal ion binding"/>
    <property type="evidence" value="ECO:0007669"/>
    <property type="project" value="UniProtKB-KW"/>
</dbReference>
<evidence type="ECO:0000256" key="8">
    <source>
        <dbReference type="PIRSR" id="PIRSR601233-2"/>
    </source>
</evidence>
<dbReference type="AlphaFoldDB" id="A0A0R0LT80"/>